<dbReference type="Proteomes" id="UP000636458">
    <property type="component" value="Unassembled WGS sequence"/>
</dbReference>
<keyword evidence="3" id="KW-0520">NAD</keyword>
<evidence type="ECO:0000259" key="4">
    <source>
        <dbReference type="Pfam" id="PF01408"/>
    </source>
</evidence>
<dbReference type="GO" id="GO:0000166">
    <property type="term" value="F:nucleotide binding"/>
    <property type="evidence" value="ECO:0007669"/>
    <property type="project" value="InterPro"/>
</dbReference>
<feature type="domain" description="Gfo/Idh/MocA-like oxidoreductase N-terminal" evidence="4">
    <location>
        <begin position="4"/>
        <end position="122"/>
    </location>
</feature>
<name>A0A934SH75_9MICO</name>
<keyword evidence="2" id="KW-0560">Oxidoreductase</keyword>
<organism evidence="6 7">
    <name type="scientific">Lacisediminihabitans changchengi</name>
    <dbReference type="NCBI Taxonomy" id="2787634"/>
    <lineage>
        <taxon>Bacteria</taxon>
        <taxon>Bacillati</taxon>
        <taxon>Actinomycetota</taxon>
        <taxon>Actinomycetes</taxon>
        <taxon>Micrococcales</taxon>
        <taxon>Microbacteriaceae</taxon>
        <taxon>Lacisediminihabitans</taxon>
    </lineage>
</organism>
<proteinExistence type="inferred from homology"/>
<dbReference type="PANTHER" id="PTHR43708:SF5">
    <property type="entry name" value="CONSERVED EXPRESSED OXIDOREDUCTASE (EUROFUNG)-RELATED"/>
    <property type="match status" value="1"/>
</dbReference>
<dbReference type="Gene3D" id="3.40.50.720">
    <property type="entry name" value="NAD(P)-binding Rossmann-like Domain"/>
    <property type="match status" value="1"/>
</dbReference>
<dbReference type="AlphaFoldDB" id="A0A934SH75"/>
<evidence type="ECO:0000256" key="1">
    <source>
        <dbReference type="ARBA" id="ARBA00010928"/>
    </source>
</evidence>
<evidence type="ECO:0000259" key="5">
    <source>
        <dbReference type="Pfam" id="PF22725"/>
    </source>
</evidence>
<protein>
    <submittedName>
        <fullName evidence="6">Gfo/Idh/MocA family oxidoreductase</fullName>
    </submittedName>
</protein>
<feature type="domain" description="GFO/IDH/MocA-like oxidoreductase" evidence="5">
    <location>
        <begin position="131"/>
        <end position="248"/>
    </location>
</feature>
<dbReference type="Gene3D" id="3.30.360.10">
    <property type="entry name" value="Dihydrodipicolinate Reductase, domain 2"/>
    <property type="match status" value="1"/>
</dbReference>
<evidence type="ECO:0000313" key="6">
    <source>
        <dbReference type="EMBL" id="MBK4346612.1"/>
    </source>
</evidence>
<gene>
    <name evidence="6" type="ORF">IV501_03090</name>
</gene>
<sequence>MTAIRTGIIGYGLSGRIFHSPFIAANPDFSLDLISTSNEARAQQAREQHPSATVVATPDELLDGELDLVVLASPAQVHLEQAQAAIAAGIAVVIDKPFAASVVEATSIIEASEDAGVPLTVYQNRRWDGDFRTVQKLLADGTLGRVHRFESTFERWSPALRDRWQDTTPTSAGAGITFDLGSHLVDQAVQLFGPATLETAELSVLREGGVSDDEAFLSLLHESGVRSHLTMSRFAAQNAPRFRVLGSASGYTVQGLDGQEPALMGGAQPSDPGFGDVPEDRWGLLGITGSADVPPTPYPTERGEYAAFYAGVAQALRDGTPMPVAPRDALAALDLIEQAHRRTGI</sequence>
<dbReference type="Pfam" id="PF01408">
    <property type="entry name" value="GFO_IDH_MocA"/>
    <property type="match status" value="1"/>
</dbReference>
<dbReference type="RefSeq" id="WP_200554931.1">
    <property type="nucleotide sequence ID" value="NZ_JAEPES010000001.1"/>
</dbReference>
<evidence type="ECO:0000313" key="7">
    <source>
        <dbReference type="Proteomes" id="UP000636458"/>
    </source>
</evidence>
<dbReference type="InterPro" id="IPR000683">
    <property type="entry name" value="Gfo/Idh/MocA-like_OxRdtase_N"/>
</dbReference>
<dbReference type="InterPro" id="IPR055170">
    <property type="entry name" value="GFO_IDH_MocA-like_dom"/>
</dbReference>
<reference evidence="6" key="1">
    <citation type="submission" date="2021-01" db="EMBL/GenBank/DDBJ databases">
        <title>Lacisediminihabitans sp. nov. strain G11-30, isolated from Antarctic Soil.</title>
        <authorList>
            <person name="Li J."/>
        </authorList>
    </citation>
    <scope>NUCLEOTIDE SEQUENCE</scope>
    <source>
        <strain evidence="6">G11-30</strain>
    </source>
</reference>
<dbReference type="PANTHER" id="PTHR43708">
    <property type="entry name" value="CONSERVED EXPRESSED OXIDOREDUCTASE (EUROFUNG)"/>
    <property type="match status" value="1"/>
</dbReference>
<dbReference type="Pfam" id="PF22725">
    <property type="entry name" value="GFO_IDH_MocA_C3"/>
    <property type="match status" value="1"/>
</dbReference>
<dbReference type="EMBL" id="JAEPES010000001">
    <property type="protein sequence ID" value="MBK4346612.1"/>
    <property type="molecule type" value="Genomic_DNA"/>
</dbReference>
<comment type="caution">
    <text evidence="6">The sequence shown here is derived from an EMBL/GenBank/DDBJ whole genome shotgun (WGS) entry which is preliminary data.</text>
</comment>
<comment type="similarity">
    <text evidence="1">Belongs to the Gfo/Idh/MocA family.</text>
</comment>
<dbReference type="SUPFAM" id="SSF51735">
    <property type="entry name" value="NAD(P)-binding Rossmann-fold domains"/>
    <property type="match status" value="1"/>
</dbReference>
<evidence type="ECO:0000256" key="2">
    <source>
        <dbReference type="ARBA" id="ARBA00023002"/>
    </source>
</evidence>
<dbReference type="InterPro" id="IPR051317">
    <property type="entry name" value="Gfo/Idh/MocA_oxidoreduct"/>
</dbReference>
<dbReference type="InterPro" id="IPR036291">
    <property type="entry name" value="NAD(P)-bd_dom_sf"/>
</dbReference>
<dbReference type="SUPFAM" id="SSF55347">
    <property type="entry name" value="Glyceraldehyde-3-phosphate dehydrogenase-like, C-terminal domain"/>
    <property type="match status" value="1"/>
</dbReference>
<keyword evidence="7" id="KW-1185">Reference proteome</keyword>
<evidence type="ECO:0000256" key="3">
    <source>
        <dbReference type="ARBA" id="ARBA00023027"/>
    </source>
</evidence>
<accession>A0A934SH75</accession>
<dbReference type="GO" id="GO:0016491">
    <property type="term" value="F:oxidoreductase activity"/>
    <property type="evidence" value="ECO:0007669"/>
    <property type="project" value="UniProtKB-KW"/>
</dbReference>